<evidence type="ECO:0000256" key="5">
    <source>
        <dbReference type="ARBA" id="ARBA00013200"/>
    </source>
</evidence>
<evidence type="ECO:0000256" key="10">
    <source>
        <dbReference type="ARBA" id="ARBA00022692"/>
    </source>
</evidence>
<dbReference type="RefSeq" id="WP_343042680.1">
    <property type="nucleotide sequence ID" value="NZ_JACIJM010000006.1"/>
</dbReference>
<evidence type="ECO:0000256" key="17">
    <source>
        <dbReference type="ARBA" id="ARBA00048623"/>
    </source>
</evidence>
<evidence type="ECO:0000256" key="7">
    <source>
        <dbReference type="ARBA" id="ARBA00022475"/>
    </source>
</evidence>
<feature type="transmembrane region" description="Helical" evidence="19">
    <location>
        <begin position="42"/>
        <end position="67"/>
    </location>
</feature>
<evidence type="ECO:0000256" key="8">
    <source>
        <dbReference type="ARBA" id="ARBA00022573"/>
    </source>
</evidence>
<name>A0A7W9BMG0_9RHOB</name>
<keyword evidence="13 19" id="KW-0472">Membrane</keyword>
<dbReference type="Proteomes" id="UP000535415">
    <property type="component" value="Unassembled WGS sequence"/>
</dbReference>
<accession>A0A7W9BMG0</accession>
<reference evidence="20 21" key="1">
    <citation type="submission" date="2020-08" db="EMBL/GenBank/DDBJ databases">
        <title>Genomic Encyclopedia of Type Strains, Phase IV (KMG-IV): sequencing the most valuable type-strain genomes for metagenomic binning, comparative biology and taxonomic classification.</title>
        <authorList>
            <person name="Goeker M."/>
        </authorList>
    </citation>
    <scope>NUCLEOTIDE SEQUENCE [LARGE SCALE GENOMIC DNA]</scope>
    <source>
        <strain evidence="20 21">DSM 101064</strain>
    </source>
</reference>
<keyword evidence="8 19" id="KW-0169">Cobalamin biosynthesis</keyword>
<dbReference type="EMBL" id="JACIJM010000006">
    <property type="protein sequence ID" value="MBB5722729.1"/>
    <property type="molecule type" value="Genomic_DNA"/>
</dbReference>
<evidence type="ECO:0000256" key="6">
    <source>
        <dbReference type="ARBA" id="ARBA00015850"/>
    </source>
</evidence>
<keyword evidence="11 19" id="KW-0460">Magnesium</keyword>
<organism evidence="20 21">
    <name type="scientific">Yoonia ponticola</name>
    <dbReference type="NCBI Taxonomy" id="1524255"/>
    <lineage>
        <taxon>Bacteria</taxon>
        <taxon>Pseudomonadati</taxon>
        <taxon>Pseudomonadota</taxon>
        <taxon>Alphaproteobacteria</taxon>
        <taxon>Rhodobacterales</taxon>
        <taxon>Paracoccaceae</taxon>
        <taxon>Yoonia</taxon>
    </lineage>
</organism>
<evidence type="ECO:0000256" key="14">
    <source>
        <dbReference type="ARBA" id="ARBA00025228"/>
    </source>
</evidence>
<evidence type="ECO:0000256" key="1">
    <source>
        <dbReference type="ARBA" id="ARBA00001946"/>
    </source>
</evidence>
<comment type="similarity">
    <text evidence="4 19">Belongs to the CobS family.</text>
</comment>
<dbReference type="PANTHER" id="PTHR34148:SF1">
    <property type="entry name" value="ADENOSYLCOBINAMIDE-GDP RIBAZOLETRANSFERASE"/>
    <property type="match status" value="1"/>
</dbReference>
<keyword evidence="12 19" id="KW-1133">Transmembrane helix</keyword>
<comment type="pathway">
    <text evidence="3 19">Cofactor biosynthesis; adenosylcobalamin biosynthesis; adenosylcobalamin from cob(II)yrinate a,c-diamide: step 7/7.</text>
</comment>
<evidence type="ECO:0000256" key="9">
    <source>
        <dbReference type="ARBA" id="ARBA00022679"/>
    </source>
</evidence>
<keyword evidence="10 19" id="KW-0812">Transmembrane</keyword>
<evidence type="ECO:0000256" key="19">
    <source>
        <dbReference type="HAMAP-Rule" id="MF_00719"/>
    </source>
</evidence>
<dbReference type="GO" id="GO:0009236">
    <property type="term" value="P:cobalamin biosynthetic process"/>
    <property type="evidence" value="ECO:0007669"/>
    <property type="project" value="UniProtKB-UniRule"/>
</dbReference>
<protein>
    <recommendedName>
        <fullName evidence="6 19">Adenosylcobinamide-GDP ribazoletransferase</fullName>
        <ecNumber evidence="5 19">2.7.8.26</ecNumber>
    </recommendedName>
    <alternativeName>
        <fullName evidence="16 19">Cobalamin synthase</fullName>
    </alternativeName>
    <alternativeName>
        <fullName evidence="15 19">Cobalamin-5'-phosphate synthase</fullName>
    </alternativeName>
</protein>
<evidence type="ECO:0000256" key="16">
    <source>
        <dbReference type="ARBA" id="ARBA00032853"/>
    </source>
</evidence>
<dbReference type="GO" id="GO:0008818">
    <property type="term" value="F:cobalamin 5'-phosphate synthase activity"/>
    <property type="evidence" value="ECO:0007669"/>
    <property type="project" value="UniProtKB-UniRule"/>
</dbReference>
<feature type="transmembrane region" description="Helical" evidence="19">
    <location>
        <begin position="117"/>
        <end position="139"/>
    </location>
</feature>
<dbReference type="PANTHER" id="PTHR34148">
    <property type="entry name" value="ADENOSYLCOBINAMIDE-GDP RIBAZOLETRANSFERASE"/>
    <property type="match status" value="1"/>
</dbReference>
<dbReference type="EC" id="2.7.8.26" evidence="5 19"/>
<comment type="catalytic activity">
    <reaction evidence="17 19">
        <text>alpha-ribazole + adenosylcob(III)inamide-GDP = adenosylcob(III)alamin + GMP + H(+)</text>
        <dbReference type="Rhea" id="RHEA:16049"/>
        <dbReference type="ChEBI" id="CHEBI:10329"/>
        <dbReference type="ChEBI" id="CHEBI:15378"/>
        <dbReference type="ChEBI" id="CHEBI:18408"/>
        <dbReference type="ChEBI" id="CHEBI:58115"/>
        <dbReference type="ChEBI" id="CHEBI:60487"/>
        <dbReference type="EC" id="2.7.8.26"/>
    </reaction>
</comment>
<comment type="cofactor">
    <cofactor evidence="1 19">
        <name>Mg(2+)</name>
        <dbReference type="ChEBI" id="CHEBI:18420"/>
    </cofactor>
</comment>
<dbReference type="Pfam" id="PF02654">
    <property type="entry name" value="CobS"/>
    <property type="match status" value="1"/>
</dbReference>
<evidence type="ECO:0000256" key="12">
    <source>
        <dbReference type="ARBA" id="ARBA00022989"/>
    </source>
</evidence>
<evidence type="ECO:0000256" key="11">
    <source>
        <dbReference type="ARBA" id="ARBA00022842"/>
    </source>
</evidence>
<dbReference type="InterPro" id="IPR003805">
    <property type="entry name" value="CobS"/>
</dbReference>
<keyword evidence="9 19" id="KW-0808">Transferase</keyword>
<gene>
    <name evidence="19" type="primary">cobS</name>
    <name evidence="20" type="ORF">FHS72_002359</name>
</gene>
<feature type="transmembrane region" description="Helical" evidence="19">
    <location>
        <begin position="145"/>
        <end position="167"/>
    </location>
</feature>
<evidence type="ECO:0000256" key="2">
    <source>
        <dbReference type="ARBA" id="ARBA00004651"/>
    </source>
</evidence>
<dbReference type="AlphaFoldDB" id="A0A7W9BMG0"/>
<evidence type="ECO:0000313" key="20">
    <source>
        <dbReference type="EMBL" id="MBB5722729.1"/>
    </source>
</evidence>
<evidence type="ECO:0000313" key="21">
    <source>
        <dbReference type="Proteomes" id="UP000535415"/>
    </source>
</evidence>
<comment type="subcellular location">
    <subcellularLocation>
        <location evidence="2 19">Cell membrane</location>
        <topology evidence="2 19">Multi-pass membrane protein</topology>
    </subcellularLocation>
</comment>
<sequence length="258" mass="26822">MAKRDMIIMHWHDIPAAAGLLTRVPVQVNTDLATQRGPLAAWAYPLVGLKIALAQMLVGLVMMWFGITPQITAGLMLATSVILTGAMHEDGLADSADGLWGGWDKAKRLAIMKDSHTGAYGVLAIVLSMIIRWAAITAILQTGHWIAAIIATAMLSRAAMVALMTGLPNARDAGLSQSVGRPKPITAWLAIGTATLGSAIAVGLTASSLLIVAAVTTSLWAGVAHRKIGGQTGDILGASQQLTEIALLITLSAVLSPL</sequence>
<feature type="transmembrane region" description="Helical" evidence="19">
    <location>
        <begin position="188"/>
        <end position="215"/>
    </location>
</feature>
<dbReference type="GO" id="GO:0005886">
    <property type="term" value="C:plasma membrane"/>
    <property type="evidence" value="ECO:0007669"/>
    <property type="project" value="UniProtKB-SubCell"/>
</dbReference>
<proteinExistence type="inferred from homology"/>
<dbReference type="UniPathway" id="UPA00148">
    <property type="reaction ID" value="UER00238"/>
</dbReference>
<comment type="catalytic activity">
    <reaction evidence="18 19">
        <text>alpha-ribazole 5'-phosphate + adenosylcob(III)inamide-GDP = adenosylcob(III)alamin 5'-phosphate + GMP + H(+)</text>
        <dbReference type="Rhea" id="RHEA:23560"/>
        <dbReference type="ChEBI" id="CHEBI:15378"/>
        <dbReference type="ChEBI" id="CHEBI:57918"/>
        <dbReference type="ChEBI" id="CHEBI:58115"/>
        <dbReference type="ChEBI" id="CHEBI:60487"/>
        <dbReference type="ChEBI" id="CHEBI:60493"/>
        <dbReference type="EC" id="2.7.8.26"/>
    </reaction>
</comment>
<evidence type="ECO:0000256" key="4">
    <source>
        <dbReference type="ARBA" id="ARBA00010561"/>
    </source>
</evidence>
<evidence type="ECO:0000256" key="15">
    <source>
        <dbReference type="ARBA" id="ARBA00032605"/>
    </source>
</evidence>
<dbReference type="HAMAP" id="MF_00719">
    <property type="entry name" value="CobS"/>
    <property type="match status" value="1"/>
</dbReference>
<evidence type="ECO:0000256" key="3">
    <source>
        <dbReference type="ARBA" id="ARBA00004663"/>
    </source>
</evidence>
<comment type="function">
    <text evidence="14 19">Joins adenosylcobinamide-GDP and alpha-ribazole to generate adenosylcobalamin (Ado-cobalamin). Also synthesizes adenosylcobalamin 5'-phosphate from adenosylcobinamide-GDP and alpha-ribazole 5'-phosphate.</text>
</comment>
<dbReference type="GO" id="GO:0051073">
    <property type="term" value="F:adenosylcobinamide-GDP ribazoletransferase activity"/>
    <property type="evidence" value="ECO:0007669"/>
    <property type="project" value="UniProtKB-UniRule"/>
</dbReference>
<evidence type="ECO:0000256" key="18">
    <source>
        <dbReference type="ARBA" id="ARBA00049504"/>
    </source>
</evidence>
<keyword evidence="21" id="KW-1185">Reference proteome</keyword>
<comment type="caution">
    <text evidence="20">The sequence shown here is derived from an EMBL/GenBank/DDBJ whole genome shotgun (WGS) entry which is preliminary data.</text>
</comment>
<keyword evidence="7 19" id="KW-1003">Cell membrane</keyword>
<evidence type="ECO:0000256" key="13">
    <source>
        <dbReference type="ARBA" id="ARBA00023136"/>
    </source>
</evidence>